<evidence type="ECO:0000256" key="1">
    <source>
        <dbReference type="SAM" id="SignalP"/>
    </source>
</evidence>
<protein>
    <submittedName>
        <fullName evidence="2">Uncharacterized protein</fullName>
    </submittedName>
</protein>
<keyword evidence="1" id="KW-0732">Signal</keyword>
<feature type="chain" id="PRO_5010991054" evidence="1">
    <location>
        <begin position="18"/>
        <end position="116"/>
    </location>
</feature>
<organism evidence="2 3">
    <name type="scientific">Trichinella nativa</name>
    <dbReference type="NCBI Taxonomy" id="6335"/>
    <lineage>
        <taxon>Eukaryota</taxon>
        <taxon>Metazoa</taxon>
        <taxon>Ecdysozoa</taxon>
        <taxon>Nematoda</taxon>
        <taxon>Enoplea</taxon>
        <taxon>Dorylaimia</taxon>
        <taxon>Trichinellida</taxon>
        <taxon>Trichinellidae</taxon>
        <taxon>Trichinella</taxon>
    </lineage>
</organism>
<evidence type="ECO:0000313" key="3">
    <source>
        <dbReference type="Proteomes" id="UP000243006"/>
    </source>
</evidence>
<dbReference type="Proteomes" id="UP000243006">
    <property type="component" value="Unassembled WGS sequence"/>
</dbReference>
<name>A0A1Y3E6H5_9BILA</name>
<evidence type="ECO:0000313" key="2">
    <source>
        <dbReference type="EMBL" id="OUC39466.1"/>
    </source>
</evidence>
<comment type="caution">
    <text evidence="2">The sequence shown here is derived from an EMBL/GenBank/DDBJ whole genome shotgun (WGS) entry which is preliminary data.</text>
</comment>
<sequence>MLPLLLLVFIVCCFVSGNGIHGNIRLKLANDESVDELSPLVDDNTTVAAAAASTNYHTYKFHILPERFETFSTNVYGKLLDTDQVDQLSNGQPLFNNAELIDLEVEGSCREKAWQW</sequence>
<proteinExistence type="predicted"/>
<reference evidence="2 3" key="1">
    <citation type="submission" date="2015-04" db="EMBL/GenBank/DDBJ databases">
        <title>Draft genome of the roundworm Trichinella nativa.</title>
        <authorList>
            <person name="Mitreva M."/>
        </authorList>
    </citation>
    <scope>NUCLEOTIDE SEQUENCE [LARGE SCALE GENOMIC DNA]</scope>
    <source>
        <strain evidence="2 3">ISS45</strain>
    </source>
</reference>
<gene>
    <name evidence="2" type="ORF">D917_08776</name>
</gene>
<accession>A0A1Y3E6H5</accession>
<feature type="signal peptide" evidence="1">
    <location>
        <begin position="1"/>
        <end position="17"/>
    </location>
</feature>
<dbReference type="AlphaFoldDB" id="A0A1Y3E6H5"/>
<dbReference type="EMBL" id="LVZM01024194">
    <property type="protein sequence ID" value="OUC39466.1"/>
    <property type="molecule type" value="Genomic_DNA"/>
</dbReference>